<feature type="domain" description="AAA+ ATPase" evidence="7">
    <location>
        <begin position="171"/>
        <end position="309"/>
    </location>
</feature>
<feature type="domain" description="AAA+ ATPase" evidence="7">
    <location>
        <begin position="792"/>
        <end position="940"/>
    </location>
</feature>
<comment type="similarity">
    <text evidence="1">Belongs to the disease resistance NB-LRR family.</text>
</comment>
<evidence type="ECO:0000313" key="8">
    <source>
        <dbReference type="EMBL" id="CAA2970939.1"/>
    </source>
</evidence>
<sequence>MAESIVGPFVEKLADYTIAPLSRQFKYMFCYNRNIQNLRSKVQDLENKRNDVQLSADGAKRNALVIKSEVDSWLKKVDDLKKEADKFFNSTTNSEMQCPYLRCPNLKARYLLSRNATKKITAIDELQVRGVKFGEVGVRAPLQLMPVHGSEALKSRISTKKEIIKALEDTGISIVGICGLPGVGKTTMAQGVMTQVLEDKLFDEVAKVVVSKDVDIIRIQDKLAEMLDFSIDERTNEDARAAQLAKRLTYDNKKRILVILDDVWTDINLGTLGIPSLNRPEGLKIMLTSRDKLVLERMGARNIEVGVLSREEAFAFFQNVAKISNDATGLKDIAEQVAEECKGLPLALEVVGKTLVNREPHVWKDALNQLRHYQHRDEVPISEVHSRLQLSYNYLESDEHRSFLLLCSLFPEDESISIESLVTYARGLELFQYTDTLLATRNRVYTISDTLKSRHLLLSGDRGEDVKLRDVIRDFCLSIASKGEHRYMVKHDIRTEWPERDNHESYGAISLTFRGGILLPSRLQYGKLEFLRVRSFWSQSVINIPEDFFDYMQELRVIDFSGVRIRSLIRLPPGLRTLCLINCSTDIVCFAADRLPIFPDLVKSCELGSTNSTRWTKIEKFIMAEAIVGPFVEKLADYTIAPISRQFKYMFCYNRNIQNLRSKVQDIENKRNDVQLSVDGAKRNALVIKSEVDSWLKKVDDLKKEADEFLNSTTNSEMQCPYLRCPNLKTRYLLSRNATKKITAIDEQVRGDNFGEVGVRAPLQLMPVHGSKALKSRISTKKEIIKALEDTRISIVGICGPPGVGKTTMAQEVMTQVLEDKLFDEVAKVVVSKDVDIIRIQDKLAEMLGLSIVERTNEDARAARLAERLTDDNKKRILVILDDTSRDKLVLERMGARNFEVGVLSREEAFAFFQNVAMISNDATGLKDIAEQVAEECKGLPLALEVVGKTLVNREPYVWSDALNQLRHYQHHDEVYSRIQFSYNYLESDEHRSFLLLCSLFPEDKSDGEEGKTVKLHDVIRDFCLSIASKGELKYMVKHDIRTKWPKHDNHESYGAISLTFQGRVSLPSSLRYGNLKFLRVQSFLSVSDIRVQSLSRECDIPEDFFDYMQELRVIDFYGVQIPSPIRLPPGLRTLCLKNCKLEVGMSFFENLKKLEILLFVGSSVSIDFRSDEMVELSNLRLLDLRKIYNPFIPPPGFLLGMKKLEELYLGSCLNTIDKENEHIIKELSSLKDLKTFQIEAFDARVLTQLLQGCSELLEKLERFQICANFFGLPDHFRRELNLYDIEGNMLLKPGIKSLMRRIEKLSLSVKGWNNPVIELVEDGFSDLKSLKLTGLDSEYLIDATGSIPSGIFGNLEYLKLISMRYLKEIHNGNLPRMEPAPFRNLKKIIVRSCPKIKSVFSGSVAKCMVNLQSVDISLCLTLEEVVSMDTRENEITESPSKIVFGSGFFFCSAFLPSVEVIESYRTGSSISGYSVSLLSTLCRFHSSC</sequence>
<name>A0A8S0QYB7_OLEEU</name>
<dbReference type="SUPFAM" id="SSF52540">
    <property type="entry name" value="P-loop containing nucleoside triphosphate hydrolases"/>
    <property type="match status" value="2"/>
</dbReference>
<feature type="coiled-coil region" evidence="6">
    <location>
        <begin position="28"/>
        <end position="62"/>
    </location>
</feature>
<dbReference type="Gramene" id="OE9A033524T1">
    <property type="protein sequence ID" value="OE9A033524C1"/>
    <property type="gene ID" value="OE9A033524"/>
</dbReference>
<evidence type="ECO:0000313" key="9">
    <source>
        <dbReference type="Proteomes" id="UP000594638"/>
    </source>
</evidence>
<keyword evidence="6" id="KW-0175">Coiled coil</keyword>
<dbReference type="GO" id="GO:0005524">
    <property type="term" value="F:ATP binding"/>
    <property type="evidence" value="ECO:0007669"/>
    <property type="project" value="UniProtKB-KW"/>
</dbReference>
<reference evidence="8 9" key="1">
    <citation type="submission" date="2019-12" db="EMBL/GenBank/DDBJ databases">
        <authorList>
            <person name="Alioto T."/>
            <person name="Alioto T."/>
            <person name="Gomez Garrido J."/>
        </authorList>
    </citation>
    <scope>NUCLEOTIDE SEQUENCE [LARGE SCALE GENOMIC DNA]</scope>
</reference>
<evidence type="ECO:0000256" key="5">
    <source>
        <dbReference type="ARBA" id="ARBA00022840"/>
    </source>
</evidence>
<evidence type="ECO:0000256" key="6">
    <source>
        <dbReference type="SAM" id="Coils"/>
    </source>
</evidence>
<dbReference type="PANTHER" id="PTHR33463:SF198">
    <property type="entry name" value="RPP4C3"/>
    <property type="match status" value="1"/>
</dbReference>
<keyword evidence="4" id="KW-0611">Plant defense</keyword>
<keyword evidence="5" id="KW-0067">ATP-binding</keyword>
<protein>
    <submittedName>
        <fullName evidence="8">Disease resistance At4g27190-like</fullName>
    </submittedName>
</protein>
<evidence type="ECO:0000256" key="4">
    <source>
        <dbReference type="ARBA" id="ARBA00022821"/>
    </source>
</evidence>
<evidence type="ECO:0000256" key="3">
    <source>
        <dbReference type="ARBA" id="ARBA00022737"/>
    </source>
</evidence>
<evidence type="ECO:0000256" key="2">
    <source>
        <dbReference type="ARBA" id="ARBA00022614"/>
    </source>
</evidence>
<keyword evidence="2" id="KW-0433">Leucine-rich repeat</keyword>
<dbReference type="PANTHER" id="PTHR33463">
    <property type="entry name" value="NB-ARC DOMAIN-CONTAINING PROTEIN-RELATED"/>
    <property type="match status" value="1"/>
</dbReference>
<dbReference type="Gene3D" id="3.40.50.300">
    <property type="entry name" value="P-loop containing nucleotide triphosphate hydrolases"/>
    <property type="match status" value="2"/>
</dbReference>
<dbReference type="InterPro" id="IPR050905">
    <property type="entry name" value="Plant_NBS-LRR"/>
</dbReference>
<keyword evidence="5" id="KW-0547">Nucleotide-binding</keyword>
<keyword evidence="3" id="KW-0677">Repeat</keyword>
<evidence type="ECO:0000259" key="7">
    <source>
        <dbReference type="SMART" id="SM00382"/>
    </source>
</evidence>
<dbReference type="Pfam" id="PF23247">
    <property type="entry name" value="LRR_RPS2"/>
    <property type="match status" value="1"/>
</dbReference>
<dbReference type="InterPro" id="IPR002182">
    <property type="entry name" value="NB-ARC"/>
</dbReference>
<dbReference type="SMART" id="SM00382">
    <property type="entry name" value="AAA"/>
    <property type="match status" value="2"/>
</dbReference>
<proteinExistence type="inferred from homology"/>
<dbReference type="Gene3D" id="1.10.8.430">
    <property type="entry name" value="Helical domain of apoptotic protease-activating factors"/>
    <property type="match status" value="2"/>
</dbReference>
<dbReference type="Gene3D" id="3.80.10.10">
    <property type="entry name" value="Ribonuclease Inhibitor"/>
    <property type="match status" value="1"/>
</dbReference>
<organism evidence="8 9">
    <name type="scientific">Olea europaea subsp. europaea</name>
    <dbReference type="NCBI Taxonomy" id="158383"/>
    <lineage>
        <taxon>Eukaryota</taxon>
        <taxon>Viridiplantae</taxon>
        <taxon>Streptophyta</taxon>
        <taxon>Embryophyta</taxon>
        <taxon>Tracheophyta</taxon>
        <taxon>Spermatophyta</taxon>
        <taxon>Magnoliopsida</taxon>
        <taxon>eudicotyledons</taxon>
        <taxon>Gunneridae</taxon>
        <taxon>Pentapetalae</taxon>
        <taxon>asterids</taxon>
        <taxon>lamiids</taxon>
        <taxon>Lamiales</taxon>
        <taxon>Oleaceae</taxon>
        <taxon>Oleeae</taxon>
        <taxon>Olea</taxon>
    </lineage>
</organism>
<dbReference type="Pfam" id="PF00931">
    <property type="entry name" value="NB-ARC"/>
    <property type="match status" value="2"/>
</dbReference>
<dbReference type="InterPro" id="IPR027417">
    <property type="entry name" value="P-loop_NTPase"/>
</dbReference>
<evidence type="ECO:0000256" key="1">
    <source>
        <dbReference type="ARBA" id="ARBA00008894"/>
    </source>
</evidence>
<dbReference type="SUPFAM" id="SSF52058">
    <property type="entry name" value="L domain-like"/>
    <property type="match status" value="1"/>
</dbReference>
<gene>
    <name evidence="8" type="ORF">OLEA9_A033524</name>
</gene>
<dbReference type="InterPro" id="IPR032675">
    <property type="entry name" value="LRR_dom_sf"/>
</dbReference>
<dbReference type="Gene3D" id="1.10.10.10">
    <property type="entry name" value="Winged helix-like DNA-binding domain superfamily/Winged helix DNA-binding domain"/>
    <property type="match status" value="1"/>
</dbReference>
<dbReference type="InterPro" id="IPR042197">
    <property type="entry name" value="Apaf_helical"/>
</dbReference>
<dbReference type="GO" id="GO:0043531">
    <property type="term" value="F:ADP binding"/>
    <property type="evidence" value="ECO:0007669"/>
    <property type="project" value="InterPro"/>
</dbReference>
<keyword evidence="9" id="KW-1185">Reference proteome</keyword>
<dbReference type="InterPro" id="IPR003593">
    <property type="entry name" value="AAA+_ATPase"/>
</dbReference>
<dbReference type="InterPro" id="IPR057135">
    <property type="entry name" value="At4g27190-like_LRR"/>
</dbReference>
<dbReference type="PRINTS" id="PR00364">
    <property type="entry name" value="DISEASERSIST"/>
</dbReference>
<comment type="caution">
    <text evidence="8">The sequence shown here is derived from an EMBL/GenBank/DDBJ whole genome shotgun (WGS) entry which is preliminary data.</text>
</comment>
<dbReference type="InterPro" id="IPR036388">
    <property type="entry name" value="WH-like_DNA-bd_sf"/>
</dbReference>
<dbReference type="EMBL" id="CACTIH010001989">
    <property type="protein sequence ID" value="CAA2970939.1"/>
    <property type="molecule type" value="Genomic_DNA"/>
</dbReference>
<accession>A0A8S0QYB7</accession>
<dbReference type="OrthoDB" id="1579323at2759"/>
<feature type="coiled-coil region" evidence="6">
    <location>
        <begin position="650"/>
        <end position="712"/>
    </location>
</feature>
<dbReference type="GO" id="GO:0006952">
    <property type="term" value="P:defense response"/>
    <property type="evidence" value="ECO:0007669"/>
    <property type="project" value="UniProtKB-KW"/>
</dbReference>
<dbReference type="Proteomes" id="UP000594638">
    <property type="component" value="Unassembled WGS sequence"/>
</dbReference>